<reference evidence="2 3" key="1">
    <citation type="submission" date="2015-01" db="EMBL/GenBank/DDBJ databases">
        <title>Evolution of Trichinella species and genotypes.</title>
        <authorList>
            <person name="Korhonen P.K."/>
            <person name="Edoardo P."/>
            <person name="Giuseppe L.R."/>
            <person name="Gasser R.B."/>
        </authorList>
    </citation>
    <scope>NUCLEOTIDE SEQUENCE [LARGE SCALE GENOMIC DNA]</scope>
    <source>
        <strain evidence="2">ISS37</strain>
    </source>
</reference>
<evidence type="ECO:0000313" key="2">
    <source>
        <dbReference type="EMBL" id="KRX12535.1"/>
    </source>
</evidence>
<keyword evidence="3" id="KW-1185">Reference proteome</keyword>
<protein>
    <submittedName>
        <fullName evidence="2">Uncharacterized protein</fullName>
    </submittedName>
</protein>
<name>A0A0V0RDF8_9BILA</name>
<dbReference type="AlphaFoldDB" id="A0A0V0RDF8"/>
<accession>A0A0V0RDF8</accession>
<evidence type="ECO:0000256" key="1">
    <source>
        <dbReference type="SAM" id="MobiDB-lite"/>
    </source>
</evidence>
<comment type="caution">
    <text evidence="2">The sequence shown here is derived from an EMBL/GenBank/DDBJ whole genome shotgun (WGS) entry which is preliminary data.</text>
</comment>
<gene>
    <name evidence="2" type="ORF">T07_13056</name>
</gene>
<dbReference type="OrthoDB" id="5935281at2759"/>
<dbReference type="Proteomes" id="UP000054630">
    <property type="component" value="Unassembled WGS sequence"/>
</dbReference>
<dbReference type="EMBL" id="JYDL01000348">
    <property type="protein sequence ID" value="KRX12535.1"/>
    <property type="molecule type" value="Genomic_DNA"/>
</dbReference>
<sequence length="204" mass="22781">MSSTTGPLSGRRDDGGTRAVSSSHSQKAFRVHEWRQSRKGVPSSHRDGPPRGGLRNRKRLRLNCSHPRFSASCNSSKDSRALIFRSPAWGLTFARNRQQYAVTRTRRSIVPYRDGSMIAKETGLLQAGAKRDDPFPLRGHETSLLRRERHSQARPLLNRFLQPGRTIPPEFGLTECVQGAAAAVLISRIVCCGTMPPELRLRIS</sequence>
<evidence type="ECO:0000313" key="3">
    <source>
        <dbReference type="Proteomes" id="UP000054630"/>
    </source>
</evidence>
<organism evidence="2 3">
    <name type="scientific">Trichinella nelsoni</name>
    <dbReference type="NCBI Taxonomy" id="6336"/>
    <lineage>
        <taxon>Eukaryota</taxon>
        <taxon>Metazoa</taxon>
        <taxon>Ecdysozoa</taxon>
        <taxon>Nematoda</taxon>
        <taxon>Enoplea</taxon>
        <taxon>Dorylaimia</taxon>
        <taxon>Trichinellida</taxon>
        <taxon>Trichinellidae</taxon>
        <taxon>Trichinella</taxon>
    </lineage>
</organism>
<feature type="region of interest" description="Disordered" evidence="1">
    <location>
        <begin position="1"/>
        <end position="61"/>
    </location>
</feature>
<proteinExistence type="predicted"/>